<keyword evidence="2 5" id="KW-0560">Oxidoreductase</keyword>
<reference evidence="6" key="1">
    <citation type="journal article" date="2019" name="Int. J. Syst. Evol. Microbiol.">
        <title>The Global Catalogue of Microorganisms (GCM) 10K type strain sequencing project: providing services to taxonomists for standard genome sequencing and annotation.</title>
        <authorList>
            <consortium name="The Broad Institute Genomics Platform"/>
            <consortium name="The Broad Institute Genome Sequencing Center for Infectious Disease"/>
            <person name="Wu L."/>
            <person name="Ma J."/>
        </authorList>
    </citation>
    <scope>NUCLEOTIDE SEQUENCE [LARGE SCALE GENOMIC DNA]</scope>
    <source>
        <strain evidence="6">CCUG 54822</strain>
    </source>
</reference>
<feature type="domain" description="Transketolase-like pyrimidine-binding" evidence="4">
    <location>
        <begin position="4"/>
        <end position="179"/>
    </location>
</feature>
<keyword evidence="3" id="KW-0786">Thiamine pyrophosphate</keyword>
<dbReference type="Pfam" id="PF02779">
    <property type="entry name" value="Transket_pyr"/>
    <property type="match status" value="1"/>
</dbReference>
<dbReference type="PANTHER" id="PTHR43257">
    <property type="entry name" value="PYRUVATE DEHYDROGENASE E1 COMPONENT BETA SUBUNIT"/>
    <property type="match status" value="1"/>
</dbReference>
<dbReference type="Gene3D" id="3.40.50.970">
    <property type="match status" value="1"/>
</dbReference>
<evidence type="ECO:0000256" key="3">
    <source>
        <dbReference type="ARBA" id="ARBA00023052"/>
    </source>
</evidence>
<sequence>MGNKTIVQAINEALDQAMGQDPDVMMLGLDIGKNGGVFRVTDKLQDKYGEDRVIDTPIAESGTVGTAIGLAVNGMKPIVEMQFMGFIYSAMDQICSQAARVRFRSQGSFSAPMVIRGPYGGGVHALELHCDSYEAFFAHTPGLKVVIPSNPYDAKGLMLSAIKDPDPVVFFEPMRIYRSIKQEVPEEMYEIPIGEASVALEGEDLTIISWGAMMPVALDTAEQLEKEKGLSIEVIDVRSLAPLDMKTITDSITKTGRGIVMHEAVKTGGFGSEIATRIMEEAFLYMECPIERVTGFDTPYPFPQVENEWLPNTQRLTSAVEKVLTF</sequence>
<dbReference type="Proteomes" id="UP001597178">
    <property type="component" value="Unassembled WGS sequence"/>
</dbReference>
<dbReference type="SUPFAM" id="SSF52922">
    <property type="entry name" value="TK C-terminal domain-like"/>
    <property type="match status" value="1"/>
</dbReference>
<dbReference type="Pfam" id="PF02780">
    <property type="entry name" value="Transketolase_C"/>
    <property type="match status" value="1"/>
</dbReference>
<keyword evidence="6" id="KW-1185">Reference proteome</keyword>
<name>A0ABW3ZR55_9BACI</name>
<dbReference type="RefSeq" id="WP_382397820.1">
    <property type="nucleotide sequence ID" value="NZ_JBHTNH010000003.1"/>
</dbReference>
<dbReference type="InterPro" id="IPR033248">
    <property type="entry name" value="Transketolase_C"/>
</dbReference>
<dbReference type="InterPro" id="IPR029061">
    <property type="entry name" value="THDP-binding"/>
</dbReference>
<accession>A0ABW3ZR55</accession>
<dbReference type="SMART" id="SM00861">
    <property type="entry name" value="Transket_pyr"/>
    <property type="match status" value="1"/>
</dbReference>
<dbReference type="Gene3D" id="3.40.50.920">
    <property type="match status" value="1"/>
</dbReference>
<dbReference type="SUPFAM" id="SSF52518">
    <property type="entry name" value="Thiamin diphosphate-binding fold (THDP-binding)"/>
    <property type="match status" value="1"/>
</dbReference>
<comment type="caution">
    <text evidence="5">The sequence shown here is derived from an EMBL/GenBank/DDBJ whole genome shotgun (WGS) entry which is preliminary data.</text>
</comment>
<dbReference type="EC" id="1.2.4.-" evidence="5"/>
<dbReference type="CDD" id="cd07036">
    <property type="entry name" value="TPP_PYR_E1-PDHc-beta_like"/>
    <property type="match status" value="1"/>
</dbReference>
<comment type="cofactor">
    <cofactor evidence="1">
        <name>thiamine diphosphate</name>
        <dbReference type="ChEBI" id="CHEBI:58937"/>
    </cofactor>
</comment>
<evidence type="ECO:0000256" key="1">
    <source>
        <dbReference type="ARBA" id="ARBA00001964"/>
    </source>
</evidence>
<gene>
    <name evidence="5" type="ORF">ACFQ4A_04035</name>
</gene>
<proteinExistence type="predicted"/>
<dbReference type="PANTHER" id="PTHR43257:SF2">
    <property type="entry name" value="PYRUVATE DEHYDROGENASE E1 COMPONENT SUBUNIT BETA"/>
    <property type="match status" value="1"/>
</dbReference>
<evidence type="ECO:0000313" key="6">
    <source>
        <dbReference type="Proteomes" id="UP001597178"/>
    </source>
</evidence>
<evidence type="ECO:0000313" key="5">
    <source>
        <dbReference type="EMBL" id="MFD1360847.1"/>
    </source>
</evidence>
<dbReference type="EMBL" id="JBHTNH010000003">
    <property type="protein sequence ID" value="MFD1360847.1"/>
    <property type="molecule type" value="Genomic_DNA"/>
</dbReference>
<evidence type="ECO:0000259" key="4">
    <source>
        <dbReference type="SMART" id="SM00861"/>
    </source>
</evidence>
<dbReference type="GO" id="GO:0016491">
    <property type="term" value="F:oxidoreductase activity"/>
    <property type="evidence" value="ECO:0007669"/>
    <property type="project" value="UniProtKB-KW"/>
</dbReference>
<organism evidence="5 6">
    <name type="scientific">Lentibacillus salinarum</name>
    <dbReference type="NCBI Taxonomy" id="446820"/>
    <lineage>
        <taxon>Bacteria</taxon>
        <taxon>Bacillati</taxon>
        <taxon>Bacillota</taxon>
        <taxon>Bacilli</taxon>
        <taxon>Bacillales</taxon>
        <taxon>Bacillaceae</taxon>
        <taxon>Lentibacillus</taxon>
    </lineage>
</organism>
<dbReference type="InterPro" id="IPR005475">
    <property type="entry name" value="Transketolase-like_Pyr-bd"/>
</dbReference>
<protein>
    <submittedName>
        <fullName evidence="5">Alpha-ketoacid dehydrogenase subunit beta</fullName>
        <ecNumber evidence="5">1.2.4.-</ecNumber>
    </submittedName>
</protein>
<dbReference type="InterPro" id="IPR009014">
    <property type="entry name" value="Transketo_C/PFOR_II"/>
</dbReference>
<evidence type="ECO:0000256" key="2">
    <source>
        <dbReference type="ARBA" id="ARBA00023002"/>
    </source>
</evidence>